<accession>A0A087UWD0</accession>
<evidence type="ECO:0000256" key="2">
    <source>
        <dbReference type="ARBA" id="ARBA00022801"/>
    </source>
</evidence>
<comment type="similarity">
    <text evidence="1">Belongs to the AB hydrolase superfamily.</text>
</comment>
<evidence type="ECO:0000256" key="3">
    <source>
        <dbReference type="ARBA" id="ARBA00026104"/>
    </source>
</evidence>
<proteinExistence type="inferred from homology"/>
<dbReference type="InterPro" id="IPR000073">
    <property type="entry name" value="AB_hydrolase_1"/>
</dbReference>
<gene>
    <name evidence="13" type="ORF">X975_19367</name>
</gene>
<comment type="catalytic activity">
    <reaction evidence="6">
        <text>a 1,3-diacyl-sn-glycerol + H2O = a 1-acyl-sn-glycerol + a fatty acid + H(+)</text>
        <dbReference type="Rhea" id="RHEA:38503"/>
        <dbReference type="ChEBI" id="CHEBI:15377"/>
        <dbReference type="ChEBI" id="CHEBI:15378"/>
        <dbReference type="ChEBI" id="CHEBI:28868"/>
        <dbReference type="ChEBI" id="CHEBI:64683"/>
        <dbReference type="ChEBI" id="CHEBI:77272"/>
    </reaction>
</comment>
<keyword evidence="2 13" id="KW-0378">Hydrolase</keyword>
<keyword evidence="14" id="KW-1185">Reference proteome</keyword>
<evidence type="ECO:0000256" key="11">
    <source>
        <dbReference type="ARBA" id="ARBA00048919"/>
    </source>
</evidence>
<dbReference type="Proteomes" id="UP000054359">
    <property type="component" value="Unassembled WGS sequence"/>
</dbReference>
<dbReference type="Gene3D" id="3.40.50.1820">
    <property type="entry name" value="alpha/beta hydrolase"/>
    <property type="match status" value="1"/>
</dbReference>
<feature type="non-terminal residue" evidence="13">
    <location>
        <position position="285"/>
    </location>
</feature>
<organism evidence="13 14">
    <name type="scientific">Stegodyphus mimosarum</name>
    <name type="common">African social velvet spider</name>
    <dbReference type="NCBI Taxonomy" id="407821"/>
    <lineage>
        <taxon>Eukaryota</taxon>
        <taxon>Metazoa</taxon>
        <taxon>Ecdysozoa</taxon>
        <taxon>Arthropoda</taxon>
        <taxon>Chelicerata</taxon>
        <taxon>Arachnida</taxon>
        <taxon>Araneae</taxon>
        <taxon>Araneomorphae</taxon>
        <taxon>Entelegynae</taxon>
        <taxon>Eresoidea</taxon>
        <taxon>Eresidae</taxon>
        <taxon>Stegodyphus</taxon>
    </lineage>
</organism>
<dbReference type="PANTHER" id="PTHR46118:SF4">
    <property type="entry name" value="PROTEIN ABHD11"/>
    <property type="match status" value="1"/>
</dbReference>
<dbReference type="Pfam" id="PF00561">
    <property type="entry name" value="Abhydrolase_1"/>
    <property type="match status" value="1"/>
</dbReference>
<evidence type="ECO:0000256" key="1">
    <source>
        <dbReference type="ARBA" id="ARBA00008645"/>
    </source>
</evidence>
<evidence type="ECO:0000256" key="6">
    <source>
        <dbReference type="ARBA" id="ARBA00043742"/>
    </source>
</evidence>
<reference evidence="13 14" key="1">
    <citation type="submission" date="2013-11" db="EMBL/GenBank/DDBJ databases">
        <title>Genome sequencing of Stegodyphus mimosarum.</title>
        <authorList>
            <person name="Bechsgaard J."/>
        </authorList>
    </citation>
    <scope>NUCLEOTIDE SEQUENCE [LARGE SCALE GENOMIC DNA]</scope>
</reference>
<dbReference type="OrthoDB" id="6419995at2759"/>
<dbReference type="EMBL" id="KK121990">
    <property type="protein sequence ID" value="KFM81669.1"/>
    <property type="molecule type" value="Genomic_DNA"/>
</dbReference>
<evidence type="ECO:0000313" key="14">
    <source>
        <dbReference type="Proteomes" id="UP000054359"/>
    </source>
</evidence>
<dbReference type="EC" id="3.1.1.116" evidence="3"/>
<feature type="domain" description="AB hydrolase-1" evidence="12">
    <location>
        <begin position="28"/>
        <end position="270"/>
    </location>
</feature>
<dbReference type="PANTHER" id="PTHR46118">
    <property type="entry name" value="PROTEIN ABHD11"/>
    <property type="match status" value="1"/>
</dbReference>
<protein>
    <recommendedName>
        <fullName evidence="7">sn-1-specific diacylglycerol lipase ABHD11</fullName>
        <ecNumber evidence="3">3.1.1.116</ecNumber>
    </recommendedName>
    <alternativeName>
        <fullName evidence="4">Alpha/beta hydrolase domain-containing protein 11</fullName>
    </alternativeName>
</protein>
<dbReference type="OMA" id="AHICTID"/>
<comment type="catalytic activity">
    <reaction evidence="8">
        <text>1-octadecanoyl-2-(4Z,7Z,10Z,13Z,16Z,19Z-docosahexaenoyl)-sn-glycerol + H2O = 2-(4Z,7Z,10Z,13Z,16Z,19Z-docosahexaenoyl)-glycerol + octadecanoate + H(+)</text>
        <dbReference type="Rhea" id="RHEA:77107"/>
        <dbReference type="ChEBI" id="CHEBI:15377"/>
        <dbReference type="ChEBI" id="CHEBI:15378"/>
        <dbReference type="ChEBI" id="CHEBI:25629"/>
        <dbReference type="ChEBI" id="CHEBI:77129"/>
        <dbReference type="ChEBI" id="CHEBI:186738"/>
    </reaction>
</comment>
<evidence type="ECO:0000256" key="7">
    <source>
        <dbReference type="ARBA" id="ARBA00044064"/>
    </source>
</evidence>
<evidence type="ECO:0000256" key="9">
    <source>
        <dbReference type="ARBA" id="ARBA00048504"/>
    </source>
</evidence>
<sequence length="285" mass="32159">MSNLEKSPKPVKINFTSYVPRDASSRLPVIFIHGLLDTIATWDKVMKVIADRTKRKVYALGLRNHAESEWSDEFTLPSLVADVEEFMKSKAISKANIVGHSVGGRIAIALALYKPEIIEKLVVEDSLVSEPPDDFLEQFLKISKESRKQISRLPSCVDETTASDLVSQFVLQCLSKVSNEFSHVPLVLPVKKNRDGKFEFQVNLEVIEKVIEEKTCHLDLSKAHICTIDTLFIRGEKTVTPTEDKELALQYFPNARFHVVKNAGHAVHLDCRQIFTDLLVNFIGK</sequence>
<comment type="catalytic activity">
    <reaction evidence="5">
        <text>a 1,2-diacyl-sn-glycerol + H2O = a 2-acylglycerol + a fatty acid + H(+)</text>
        <dbReference type="Rhea" id="RHEA:33275"/>
        <dbReference type="ChEBI" id="CHEBI:15377"/>
        <dbReference type="ChEBI" id="CHEBI:15378"/>
        <dbReference type="ChEBI" id="CHEBI:17389"/>
        <dbReference type="ChEBI" id="CHEBI:17815"/>
        <dbReference type="ChEBI" id="CHEBI:28868"/>
        <dbReference type="EC" id="3.1.1.116"/>
    </reaction>
</comment>
<comment type="catalytic activity">
    <reaction evidence="11">
        <text>1-octadecanoyl-2-(5Z,8Z,11Z,14Z-eicosatetraenoyl)-sn-glycerol + H2O = 2-(5Z,8Z,11Z,14Z-eicosatetraenoyl)-glycerol + octadecanoate + H(+)</text>
        <dbReference type="Rhea" id="RHEA:38507"/>
        <dbReference type="ChEBI" id="CHEBI:15377"/>
        <dbReference type="ChEBI" id="CHEBI:15378"/>
        <dbReference type="ChEBI" id="CHEBI:25629"/>
        <dbReference type="ChEBI" id="CHEBI:52392"/>
        <dbReference type="ChEBI" id="CHEBI:75728"/>
    </reaction>
</comment>
<comment type="catalytic activity">
    <reaction evidence="10">
        <text>1-octadecanoyl-2-(9Z-octadecenoyl)-sn-glycerol + H2O = 2-(9Z-octadecenoyl)-glycerol + octadecanoate + H(+)</text>
        <dbReference type="Rhea" id="RHEA:77103"/>
        <dbReference type="ChEBI" id="CHEBI:15377"/>
        <dbReference type="ChEBI" id="CHEBI:15378"/>
        <dbReference type="ChEBI" id="CHEBI:25629"/>
        <dbReference type="ChEBI" id="CHEBI:73990"/>
        <dbReference type="ChEBI" id="CHEBI:75468"/>
    </reaction>
</comment>
<dbReference type="SUPFAM" id="SSF53474">
    <property type="entry name" value="alpha/beta-Hydrolases"/>
    <property type="match status" value="1"/>
</dbReference>
<name>A0A087UWD0_STEMI</name>
<evidence type="ECO:0000256" key="5">
    <source>
        <dbReference type="ARBA" id="ARBA00043667"/>
    </source>
</evidence>
<comment type="catalytic activity">
    <reaction evidence="9">
        <text>1,2-didecanoylglycerol + H2O = decanoylglycerol + decanoate + H(+)</text>
        <dbReference type="Rhea" id="RHEA:48596"/>
        <dbReference type="ChEBI" id="CHEBI:11152"/>
        <dbReference type="ChEBI" id="CHEBI:15377"/>
        <dbReference type="ChEBI" id="CHEBI:15378"/>
        <dbReference type="ChEBI" id="CHEBI:27689"/>
        <dbReference type="ChEBI" id="CHEBI:90605"/>
    </reaction>
</comment>
<evidence type="ECO:0000313" key="13">
    <source>
        <dbReference type="EMBL" id="KFM81669.1"/>
    </source>
</evidence>
<dbReference type="GO" id="GO:0016787">
    <property type="term" value="F:hydrolase activity"/>
    <property type="evidence" value="ECO:0007669"/>
    <property type="project" value="UniProtKB-KW"/>
</dbReference>
<dbReference type="STRING" id="407821.A0A087UWD0"/>
<dbReference type="InterPro" id="IPR029058">
    <property type="entry name" value="AB_hydrolase_fold"/>
</dbReference>
<evidence type="ECO:0000256" key="4">
    <source>
        <dbReference type="ARBA" id="ARBA00042703"/>
    </source>
</evidence>
<evidence type="ECO:0000256" key="10">
    <source>
        <dbReference type="ARBA" id="ARBA00048513"/>
    </source>
</evidence>
<evidence type="ECO:0000256" key="8">
    <source>
        <dbReference type="ARBA" id="ARBA00048283"/>
    </source>
</evidence>
<dbReference type="AlphaFoldDB" id="A0A087UWD0"/>
<evidence type="ECO:0000259" key="12">
    <source>
        <dbReference type="Pfam" id="PF00561"/>
    </source>
</evidence>